<dbReference type="PANTHER" id="PTHR33495">
    <property type="entry name" value="ANTI-SIGMA FACTOR ANTAGONIST TM_1081-RELATED-RELATED"/>
    <property type="match status" value="1"/>
</dbReference>
<dbReference type="Proteomes" id="UP000507962">
    <property type="component" value="Unassembled WGS sequence"/>
</dbReference>
<name>A0A4U8YIF8_9BACT</name>
<dbReference type="SUPFAM" id="SSF52091">
    <property type="entry name" value="SpoIIaa-like"/>
    <property type="match status" value="1"/>
</dbReference>
<dbReference type="GO" id="GO:0043856">
    <property type="term" value="F:anti-sigma factor antagonist activity"/>
    <property type="evidence" value="ECO:0007669"/>
    <property type="project" value="TreeGrafter"/>
</dbReference>
<dbReference type="AlphaFoldDB" id="A0A4U8YIF8"/>
<evidence type="ECO:0000313" key="3">
    <source>
        <dbReference type="Proteomes" id="UP000507962"/>
    </source>
</evidence>
<dbReference type="CDD" id="cd07043">
    <property type="entry name" value="STAS_anti-anti-sigma_factors"/>
    <property type="match status" value="1"/>
</dbReference>
<dbReference type="PROSITE" id="PS50801">
    <property type="entry name" value="STAS"/>
    <property type="match status" value="1"/>
</dbReference>
<reference evidence="2 3" key="1">
    <citation type="submission" date="2019-03" db="EMBL/GenBank/DDBJ databases">
        <authorList>
            <person name="Nijsse B."/>
        </authorList>
    </citation>
    <scope>NUCLEOTIDE SEQUENCE [LARGE SCALE GENOMIC DNA]</scope>
    <source>
        <strain evidence="2">Desulfoluna butyratoxydans MSL71</strain>
    </source>
</reference>
<protein>
    <submittedName>
        <fullName evidence="2">Stas domain</fullName>
    </submittedName>
</protein>
<accession>A0A4U8YIF8</accession>
<sequence>MSEIIRDDRRVTIRPGRDIVASMAGEFRSELNGEIAEELEELTIDLHGVEMVDSVGIGVIIATHNTLDQHGATLKVINIAEDIYGLFTTMRLDRHFTIEKAGDSP</sequence>
<dbReference type="InterPro" id="IPR036513">
    <property type="entry name" value="STAS_dom_sf"/>
</dbReference>
<dbReference type="Pfam" id="PF01740">
    <property type="entry name" value="STAS"/>
    <property type="match status" value="1"/>
</dbReference>
<dbReference type="EMBL" id="CAADHO010000001">
    <property type="protein sequence ID" value="VFQ43034.1"/>
    <property type="molecule type" value="Genomic_DNA"/>
</dbReference>
<dbReference type="RefSeq" id="WP_180137228.1">
    <property type="nucleotide sequence ID" value="NZ_CAADHO010000001.1"/>
</dbReference>
<organism evidence="2 3">
    <name type="scientific">Desulfoluna butyratoxydans</name>
    <dbReference type="NCBI Taxonomy" id="231438"/>
    <lineage>
        <taxon>Bacteria</taxon>
        <taxon>Pseudomonadati</taxon>
        <taxon>Thermodesulfobacteriota</taxon>
        <taxon>Desulfobacteria</taxon>
        <taxon>Desulfobacterales</taxon>
        <taxon>Desulfolunaceae</taxon>
        <taxon>Desulfoluna</taxon>
    </lineage>
</organism>
<feature type="domain" description="STAS" evidence="1">
    <location>
        <begin position="1"/>
        <end position="105"/>
    </location>
</feature>
<gene>
    <name evidence="2" type="ORF">MSL71_6560</name>
</gene>
<keyword evidence="3" id="KW-1185">Reference proteome</keyword>
<dbReference type="PANTHER" id="PTHR33495:SF2">
    <property type="entry name" value="ANTI-SIGMA FACTOR ANTAGONIST TM_1081-RELATED"/>
    <property type="match status" value="1"/>
</dbReference>
<dbReference type="Gene3D" id="3.30.750.24">
    <property type="entry name" value="STAS domain"/>
    <property type="match status" value="1"/>
</dbReference>
<evidence type="ECO:0000259" key="1">
    <source>
        <dbReference type="PROSITE" id="PS50801"/>
    </source>
</evidence>
<dbReference type="InterPro" id="IPR002645">
    <property type="entry name" value="STAS_dom"/>
</dbReference>
<evidence type="ECO:0000313" key="2">
    <source>
        <dbReference type="EMBL" id="VFQ43034.1"/>
    </source>
</evidence>
<proteinExistence type="predicted"/>